<keyword evidence="1" id="KW-0812">Transmembrane</keyword>
<sequence length="109" mass="11402">MNKPLIFQKSVRVAAIFFTVLSVGVGNAFAQTVSSALGNADTEIRSSFTPVSRIMYAVMAIIGVVGAISVYGKWSAGDPDTRKSAASWFGALIFAGLVLLVLKAVFGVS</sequence>
<evidence type="ECO:0000313" key="3">
    <source>
        <dbReference type="EMBL" id="PRY27813.1"/>
    </source>
</evidence>
<keyword evidence="2" id="KW-0732">Signal</keyword>
<keyword evidence="1" id="KW-0472">Membrane</keyword>
<evidence type="ECO:0000256" key="2">
    <source>
        <dbReference type="SAM" id="SignalP"/>
    </source>
</evidence>
<feature type="transmembrane region" description="Helical" evidence="1">
    <location>
        <begin position="54"/>
        <end position="74"/>
    </location>
</feature>
<keyword evidence="4" id="KW-1185">Reference proteome</keyword>
<evidence type="ECO:0000256" key="1">
    <source>
        <dbReference type="SAM" id="Phobius"/>
    </source>
</evidence>
<proteinExistence type="predicted"/>
<feature type="signal peptide" evidence="2">
    <location>
        <begin position="1"/>
        <end position="30"/>
    </location>
</feature>
<feature type="chain" id="PRO_5015593809" evidence="2">
    <location>
        <begin position="31"/>
        <end position="109"/>
    </location>
</feature>
<dbReference type="RefSeq" id="WP_106140426.1">
    <property type="nucleotide sequence ID" value="NZ_PVTE01000031.1"/>
</dbReference>
<protein>
    <submittedName>
        <fullName evidence="3">Uncharacterized protein DUF4134</fullName>
    </submittedName>
</protein>
<name>A0A2T0S3C1_9BACT</name>
<accession>A0A2T0S3C1</accession>
<dbReference type="InterPro" id="IPR025408">
    <property type="entry name" value="DUF4134"/>
</dbReference>
<dbReference type="Pfam" id="PF13572">
    <property type="entry name" value="DUF4134"/>
    <property type="match status" value="1"/>
</dbReference>
<comment type="caution">
    <text evidence="3">The sequence shown here is derived from an EMBL/GenBank/DDBJ whole genome shotgun (WGS) entry which is preliminary data.</text>
</comment>
<dbReference type="EMBL" id="PVTE01000031">
    <property type="protein sequence ID" value="PRY27813.1"/>
    <property type="molecule type" value="Genomic_DNA"/>
</dbReference>
<dbReference type="OrthoDB" id="1029065at2"/>
<gene>
    <name evidence="3" type="ORF">CLV58_13131</name>
</gene>
<dbReference type="AlphaFoldDB" id="A0A2T0S3C1"/>
<organism evidence="3 4">
    <name type="scientific">Spirosoma oryzae</name>
    <dbReference type="NCBI Taxonomy" id="1469603"/>
    <lineage>
        <taxon>Bacteria</taxon>
        <taxon>Pseudomonadati</taxon>
        <taxon>Bacteroidota</taxon>
        <taxon>Cytophagia</taxon>
        <taxon>Cytophagales</taxon>
        <taxon>Cytophagaceae</taxon>
        <taxon>Spirosoma</taxon>
    </lineage>
</organism>
<keyword evidence="1" id="KW-1133">Transmembrane helix</keyword>
<evidence type="ECO:0000313" key="4">
    <source>
        <dbReference type="Proteomes" id="UP000238375"/>
    </source>
</evidence>
<dbReference type="Proteomes" id="UP000238375">
    <property type="component" value="Unassembled WGS sequence"/>
</dbReference>
<feature type="transmembrane region" description="Helical" evidence="1">
    <location>
        <begin position="86"/>
        <end position="106"/>
    </location>
</feature>
<reference evidence="3 4" key="1">
    <citation type="submission" date="2018-03" db="EMBL/GenBank/DDBJ databases">
        <title>Genomic Encyclopedia of Archaeal and Bacterial Type Strains, Phase II (KMG-II): from individual species to whole genera.</title>
        <authorList>
            <person name="Goeker M."/>
        </authorList>
    </citation>
    <scope>NUCLEOTIDE SEQUENCE [LARGE SCALE GENOMIC DNA]</scope>
    <source>
        <strain evidence="3 4">DSM 28354</strain>
    </source>
</reference>